<keyword evidence="8 11" id="KW-0573">Peptidoglycan synthesis</keyword>
<evidence type="ECO:0000259" key="13">
    <source>
        <dbReference type="Pfam" id="PF01225"/>
    </source>
</evidence>
<dbReference type="EMBL" id="JBGUBD010000005">
    <property type="protein sequence ID" value="MFA9478550.1"/>
    <property type="molecule type" value="Genomic_DNA"/>
</dbReference>
<comment type="similarity">
    <text evidence="1 11">Belongs to the MurCDEF family. MurE subfamily.</text>
</comment>
<evidence type="ECO:0000256" key="11">
    <source>
        <dbReference type="HAMAP-Rule" id="MF_00208"/>
    </source>
</evidence>
<feature type="region of interest" description="Disordered" evidence="12">
    <location>
        <begin position="570"/>
        <end position="592"/>
    </location>
</feature>
<feature type="binding site" evidence="11">
    <location>
        <position position="543"/>
    </location>
    <ligand>
        <name>meso-2,6-diaminopimelate</name>
        <dbReference type="ChEBI" id="CHEBI:57791"/>
    </ligand>
</feature>
<feature type="binding site" evidence="11">
    <location>
        <begin position="113"/>
        <end position="119"/>
    </location>
    <ligand>
        <name>ATP</name>
        <dbReference type="ChEBI" id="CHEBI:30616"/>
    </ligand>
</feature>
<comment type="caution">
    <text evidence="16">The sequence shown here is derived from an EMBL/GenBank/DDBJ whole genome shotgun (WGS) entry which is preliminary data.</text>
</comment>
<evidence type="ECO:0000256" key="4">
    <source>
        <dbReference type="ARBA" id="ARBA00022618"/>
    </source>
</evidence>
<dbReference type="PANTHER" id="PTHR23135">
    <property type="entry name" value="MUR LIGASE FAMILY MEMBER"/>
    <property type="match status" value="1"/>
</dbReference>
<keyword evidence="3 11" id="KW-0436">Ligase</keyword>
<dbReference type="Gene3D" id="3.40.1190.10">
    <property type="entry name" value="Mur-like, catalytic domain"/>
    <property type="match status" value="1"/>
</dbReference>
<keyword evidence="6 11" id="KW-0067">ATP-binding</keyword>
<dbReference type="InterPro" id="IPR035911">
    <property type="entry name" value="MurE/MurF_N"/>
</dbReference>
<feature type="binding site" evidence="11">
    <location>
        <begin position="185"/>
        <end position="186"/>
    </location>
    <ligand>
        <name>UDP-N-acetyl-alpha-D-muramoyl-L-alanyl-D-glutamate</name>
        <dbReference type="ChEBI" id="CHEBI:83900"/>
    </ligand>
</feature>
<evidence type="ECO:0000259" key="14">
    <source>
        <dbReference type="Pfam" id="PF02875"/>
    </source>
</evidence>
<feature type="region of interest" description="Disordered" evidence="12">
    <location>
        <begin position="384"/>
        <end position="406"/>
    </location>
</feature>
<feature type="binding site" evidence="11">
    <location>
        <position position="218"/>
    </location>
    <ligand>
        <name>UDP-N-acetyl-alpha-D-muramoyl-L-alanyl-D-glutamate</name>
        <dbReference type="ChEBI" id="CHEBI:83900"/>
    </ligand>
</feature>
<proteinExistence type="inferred from homology"/>
<evidence type="ECO:0000256" key="8">
    <source>
        <dbReference type="ARBA" id="ARBA00022984"/>
    </source>
</evidence>
<feature type="binding site" evidence="11">
    <location>
        <position position="220"/>
    </location>
    <ligand>
        <name>UDP-N-acetyl-alpha-D-muramoyl-L-alanyl-D-glutamate</name>
        <dbReference type="ChEBI" id="CHEBI:83900"/>
    </ligand>
</feature>
<evidence type="ECO:0000259" key="15">
    <source>
        <dbReference type="Pfam" id="PF08245"/>
    </source>
</evidence>
<dbReference type="Gene3D" id="3.40.1390.10">
    <property type="entry name" value="MurE/MurF, N-terminal domain"/>
    <property type="match status" value="1"/>
</dbReference>
<evidence type="ECO:0000256" key="10">
    <source>
        <dbReference type="ARBA" id="ARBA00023316"/>
    </source>
</evidence>
<keyword evidence="9 11" id="KW-0131">Cell cycle</keyword>
<dbReference type="InterPro" id="IPR000713">
    <property type="entry name" value="Mur_ligase_N"/>
</dbReference>
<comment type="PTM">
    <text evidence="11">Carboxylation is probably crucial for Mg(2+) binding and, consequently, for the gamma-phosphate positioning of ATP.</text>
</comment>
<comment type="function">
    <text evidence="11">Catalyzes the addition of meso-diaminopimelic acid to the nucleotide precursor UDP-N-acetylmuramoyl-L-alanyl-D-glutamate (UMAG) in the biosynthesis of bacterial cell-wall peptidoglycan.</text>
</comment>
<evidence type="ECO:0000313" key="16">
    <source>
        <dbReference type="EMBL" id="MFA9478550.1"/>
    </source>
</evidence>
<comment type="caution">
    <text evidence="11">Lacks conserved residue(s) required for the propagation of feature annotation.</text>
</comment>
<feature type="modified residue" description="N6-carboxylysine" evidence="11">
    <location>
        <position position="252"/>
    </location>
</feature>
<evidence type="ECO:0000256" key="12">
    <source>
        <dbReference type="SAM" id="MobiDB-lite"/>
    </source>
</evidence>
<feature type="compositionally biased region" description="Polar residues" evidence="12">
    <location>
        <begin position="577"/>
        <end position="592"/>
    </location>
</feature>
<accession>A0ABV4U4M1</accession>
<dbReference type="EC" id="6.3.2.13" evidence="11"/>
<keyword evidence="10 11" id="KW-0961">Cell wall biogenesis/degradation</keyword>
<evidence type="ECO:0000256" key="7">
    <source>
        <dbReference type="ARBA" id="ARBA00022960"/>
    </source>
</evidence>
<dbReference type="InterPro" id="IPR013221">
    <property type="entry name" value="Mur_ligase_cen"/>
</dbReference>
<dbReference type="GO" id="GO:0008765">
    <property type="term" value="F:UDP-N-acetylmuramoylalanyl-D-glutamate-2,6-diaminopimelate ligase activity"/>
    <property type="evidence" value="ECO:0007669"/>
    <property type="project" value="UniProtKB-EC"/>
</dbReference>
<dbReference type="Proteomes" id="UP001575105">
    <property type="component" value="Unassembled WGS sequence"/>
</dbReference>
<evidence type="ECO:0000256" key="6">
    <source>
        <dbReference type="ARBA" id="ARBA00022840"/>
    </source>
</evidence>
<dbReference type="Pfam" id="PF02875">
    <property type="entry name" value="Mur_ligase_C"/>
    <property type="match status" value="1"/>
</dbReference>
<keyword evidence="4 11" id="KW-0132">Cell division</keyword>
<evidence type="ECO:0000313" key="17">
    <source>
        <dbReference type="Proteomes" id="UP001575105"/>
    </source>
</evidence>
<evidence type="ECO:0000256" key="5">
    <source>
        <dbReference type="ARBA" id="ARBA00022741"/>
    </source>
</evidence>
<comment type="subcellular location">
    <subcellularLocation>
        <location evidence="11">Cytoplasm</location>
    </subcellularLocation>
</comment>
<keyword evidence="2 11" id="KW-0963">Cytoplasm</keyword>
<reference evidence="16 17" key="1">
    <citation type="submission" date="2024-08" db="EMBL/GenBank/DDBJ databases">
        <title>Whole-genome sequencing of halo(alkali)philic microorganisms from hypersaline lakes.</title>
        <authorList>
            <person name="Sorokin D.Y."/>
            <person name="Merkel A.Y."/>
            <person name="Messina E."/>
            <person name="Yakimov M."/>
        </authorList>
    </citation>
    <scope>NUCLEOTIDE SEQUENCE [LARGE SCALE GENOMIC DNA]</scope>
    <source>
        <strain evidence="16 17">AB-hyl4</strain>
    </source>
</reference>
<comment type="pathway">
    <text evidence="11">Cell wall biogenesis; peptidoglycan biosynthesis.</text>
</comment>
<keyword evidence="11" id="KW-0460">Magnesium</keyword>
<feature type="domain" description="Mur ligase N-terminal catalytic" evidence="13">
    <location>
        <begin position="29"/>
        <end position="70"/>
    </location>
</feature>
<feature type="binding site" evidence="11">
    <location>
        <position position="212"/>
    </location>
    <ligand>
        <name>UDP-N-acetyl-alpha-D-muramoyl-L-alanyl-D-glutamate</name>
        <dbReference type="ChEBI" id="CHEBI:83900"/>
    </ligand>
</feature>
<feature type="domain" description="Mur ligase central" evidence="15">
    <location>
        <begin position="111"/>
        <end position="356"/>
    </location>
</feature>
<evidence type="ECO:0000256" key="9">
    <source>
        <dbReference type="ARBA" id="ARBA00023306"/>
    </source>
</evidence>
<keyword evidence="7 11" id="KW-0133">Cell shape</keyword>
<dbReference type="SUPFAM" id="SSF53244">
    <property type="entry name" value="MurD-like peptide ligases, peptide-binding domain"/>
    <property type="match status" value="1"/>
</dbReference>
<dbReference type="RefSeq" id="WP_425345476.1">
    <property type="nucleotide sequence ID" value="NZ_JBGUBD010000005.1"/>
</dbReference>
<dbReference type="InterPro" id="IPR036615">
    <property type="entry name" value="Mur_ligase_C_dom_sf"/>
</dbReference>
<dbReference type="PROSITE" id="PS01011">
    <property type="entry name" value="FOLYLPOLYGLU_SYNT_1"/>
    <property type="match status" value="1"/>
</dbReference>
<dbReference type="InterPro" id="IPR005761">
    <property type="entry name" value="UDP-N-AcMur-Glu-dNH2Pim_ligase"/>
</dbReference>
<evidence type="ECO:0000256" key="3">
    <source>
        <dbReference type="ARBA" id="ARBA00022598"/>
    </source>
</evidence>
<keyword evidence="5 11" id="KW-0547">Nucleotide-binding</keyword>
<dbReference type="Pfam" id="PF01225">
    <property type="entry name" value="Mur_ligase"/>
    <property type="match status" value="1"/>
</dbReference>
<feature type="domain" description="Mur ligase C-terminal" evidence="14">
    <location>
        <begin position="410"/>
        <end position="545"/>
    </location>
</feature>
<feature type="region of interest" description="Disordered" evidence="12">
    <location>
        <begin position="154"/>
        <end position="185"/>
    </location>
</feature>
<gene>
    <name evidence="11" type="primary">murE</name>
    <name evidence="16" type="ORF">ACERK3_09605</name>
</gene>
<dbReference type="InterPro" id="IPR036565">
    <property type="entry name" value="Mur-like_cat_sf"/>
</dbReference>
<dbReference type="SUPFAM" id="SSF63418">
    <property type="entry name" value="MurE/MurF N-terminal domain"/>
    <property type="match status" value="1"/>
</dbReference>
<comment type="catalytic activity">
    <reaction evidence="11">
        <text>UDP-N-acetyl-alpha-D-muramoyl-L-alanyl-D-glutamate + meso-2,6-diaminopimelate + ATP = UDP-N-acetyl-alpha-D-muramoyl-L-alanyl-gamma-D-glutamyl-meso-2,6-diaminopimelate + ADP + phosphate + H(+)</text>
        <dbReference type="Rhea" id="RHEA:23676"/>
        <dbReference type="ChEBI" id="CHEBI:15378"/>
        <dbReference type="ChEBI" id="CHEBI:30616"/>
        <dbReference type="ChEBI" id="CHEBI:43474"/>
        <dbReference type="ChEBI" id="CHEBI:57791"/>
        <dbReference type="ChEBI" id="CHEBI:83900"/>
        <dbReference type="ChEBI" id="CHEBI:83905"/>
        <dbReference type="ChEBI" id="CHEBI:456216"/>
        <dbReference type="EC" id="6.3.2.13"/>
    </reaction>
</comment>
<dbReference type="SUPFAM" id="SSF53623">
    <property type="entry name" value="MurD-like peptide ligases, catalytic domain"/>
    <property type="match status" value="1"/>
</dbReference>
<feature type="compositionally biased region" description="Polar residues" evidence="12">
    <location>
        <begin position="388"/>
        <end position="406"/>
    </location>
</feature>
<feature type="binding site" evidence="11">
    <location>
        <position position="30"/>
    </location>
    <ligand>
        <name>UDP-N-acetyl-alpha-D-muramoyl-L-alanyl-D-glutamate</name>
        <dbReference type="ChEBI" id="CHEBI:83900"/>
    </ligand>
</feature>
<protein>
    <recommendedName>
        <fullName evidence="11">UDP-N-acetylmuramoyl-L-alanyl-D-glutamate--2,6-diaminopimelate ligase</fullName>
        <ecNumber evidence="11">6.3.2.13</ecNumber>
    </recommendedName>
    <alternativeName>
        <fullName evidence="11">Meso-A2pm-adding enzyme</fullName>
    </alternativeName>
    <alternativeName>
        <fullName evidence="11">Meso-diaminopimelate-adding enzyme</fullName>
    </alternativeName>
    <alternativeName>
        <fullName evidence="11">UDP-MurNAc-L-Ala-D-Glu:meso-diaminopimelate ligase</fullName>
    </alternativeName>
    <alternativeName>
        <fullName evidence="11">UDP-MurNAc-tripeptide synthetase</fullName>
    </alternativeName>
    <alternativeName>
        <fullName evidence="11">UDP-N-acetylmuramyl-tripeptide synthetase</fullName>
    </alternativeName>
</protein>
<dbReference type="PANTHER" id="PTHR23135:SF4">
    <property type="entry name" value="UDP-N-ACETYLMURAMOYL-L-ALANYL-D-GLUTAMATE--2,6-DIAMINOPIMELATE LIGASE MURE HOMOLOG, CHLOROPLASTIC"/>
    <property type="match status" value="1"/>
</dbReference>
<dbReference type="Gene3D" id="3.90.190.20">
    <property type="entry name" value="Mur ligase, C-terminal domain"/>
    <property type="match status" value="1"/>
</dbReference>
<sequence>MRLDQLIADLTVRVARGDARRDVRDLTDDSRQASPDCLFIARTGADADGRSFILDAIARGATAVLAESPLPDDLPEHVTLLSADQVDQRLAGLLASRLFGQPHEKLRLIGITGTNGKTTTAWIVRHLLESAGLRCGLIGTVAVDVGEVSRSEFRVSSSDDAPATTTAAPPNSKLKTPNSELPQNTTPGAIEFVRLLSRMVANGCQAAVAEVSSHALHQGRADALRFDAVVFTNLSGDHLDYHQTMAAYAEAKAHLFTLLKPIGRAIVNADDQYAEAMLAAAPEGARVVRCSRLETGSAGDSADIVSDVQRVGATVLHASAEGSDARFDGPWGSMQVMLPLVGPHNVMNTLQAIAAAHAVCDLGSTLRQALTTCPPVPGRLEKVPSSEFRVSSSDDAPVSTTGTPPNSKLPTVLVDYAHTHDALDNVLRALRPLTKGRLIVLFGCGGDRDRTKRPKMARVAQQWADVIFVTSDNPRTEDPQSIIDDITEGFTSSPEAARLKPRCPAPETTPASIPTIHIEPDRARAIRAAIDAGGADDTVLLAGKGHEDYQILGKDKHHFDDREHAAAALARWRSDRSSPASVVETSTPPCQS</sequence>
<feature type="region of interest" description="Disordered" evidence="12">
    <location>
        <begin position="494"/>
        <end position="513"/>
    </location>
</feature>
<comment type="cofactor">
    <cofactor evidence="11">
        <name>Mg(2+)</name>
        <dbReference type="ChEBI" id="CHEBI:18420"/>
    </cofactor>
</comment>
<name>A0ABV4U4M1_9BACT</name>
<feature type="binding site" evidence="11">
    <location>
        <position position="448"/>
    </location>
    <ligand>
        <name>meso-2,6-diaminopimelate</name>
        <dbReference type="ChEBI" id="CHEBI:57791"/>
    </ligand>
</feature>
<evidence type="ECO:0000256" key="1">
    <source>
        <dbReference type="ARBA" id="ARBA00005898"/>
    </source>
</evidence>
<dbReference type="InterPro" id="IPR018109">
    <property type="entry name" value="Folylpolyglutamate_synth_CS"/>
</dbReference>
<organism evidence="16 17">
    <name type="scientific">Natronomicrosphaera hydrolytica</name>
    <dbReference type="NCBI Taxonomy" id="3242702"/>
    <lineage>
        <taxon>Bacteria</taxon>
        <taxon>Pseudomonadati</taxon>
        <taxon>Planctomycetota</taxon>
        <taxon>Phycisphaerae</taxon>
        <taxon>Phycisphaerales</taxon>
        <taxon>Phycisphaeraceae</taxon>
        <taxon>Natronomicrosphaera</taxon>
    </lineage>
</organism>
<keyword evidence="17" id="KW-1185">Reference proteome</keyword>
<feature type="binding site" evidence="11">
    <location>
        <position position="547"/>
    </location>
    <ligand>
        <name>meso-2,6-diaminopimelate</name>
        <dbReference type="ChEBI" id="CHEBI:57791"/>
    </ligand>
</feature>
<dbReference type="HAMAP" id="MF_00208">
    <property type="entry name" value="MurE"/>
    <property type="match status" value="1"/>
</dbReference>
<feature type="short sequence motif" description="Meso-diaminopimelate recognition motif" evidence="11">
    <location>
        <begin position="472"/>
        <end position="475"/>
    </location>
</feature>
<feature type="compositionally biased region" description="Low complexity" evidence="12">
    <location>
        <begin position="154"/>
        <end position="170"/>
    </location>
</feature>
<evidence type="ECO:0000256" key="2">
    <source>
        <dbReference type="ARBA" id="ARBA00022490"/>
    </source>
</evidence>
<dbReference type="InterPro" id="IPR004101">
    <property type="entry name" value="Mur_ligase_C"/>
</dbReference>
<feature type="binding site" evidence="11">
    <location>
        <begin position="472"/>
        <end position="475"/>
    </location>
    <ligand>
        <name>meso-2,6-diaminopimelate</name>
        <dbReference type="ChEBI" id="CHEBI:57791"/>
    </ligand>
</feature>
<feature type="compositionally biased region" description="Polar residues" evidence="12">
    <location>
        <begin position="173"/>
        <end position="185"/>
    </location>
</feature>
<dbReference type="Pfam" id="PF08245">
    <property type="entry name" value="Mur_ligase_M"/>
    <property type="match status" value="1"/>
</dbReference>